<feature type="region of interest" description="Disordered" evidence="1">
    <location>
        <begin position="568"/>
        <end position="617"/>
    </location>
</feature>
<feature type="compositionally biased region" description="Polar residues" evidence="1">
    <location>
        <begin position="813"/>
        <end position="824"/>
    </location>
</feature>
<accession>A0A0P4WK12</accession>
<feature type="compositionally biased region" description="Low complexity" evidence="1">
    <location>
        <begin position="390"/>
        <end position="404"/>
    </location>
</feature>
<feature type="region of interest" description="Disordered" evidence="1">
    <location>
        <begin position="776"/>
        <end position="795"/>
    </location>
</feature>
<feature type="region of interest" description="Disordered" evidence="1">
    <location>
        <begin position="801"/>
        <end position="938"/>
    </location>
</feature>
<protein>
    <recommendedName>
        <fullName evidence="2">Rho-GAP domain-containing protein</fullName>
    </recommendedName>
</protein>
<feature type="region of interest" description="Disordered" evidence="1">
    <location>
        <begin position="436"/>
        <end position="471"/>
    </location>
</feature>
<feature type="compositionally biased region" description="Polar residues" evidence="1">
    <location>
        <begin position="461"/>
        <end position="470"/>
    </location>
</feature>
<dbReference type="Gene3D" id="1.10.555.10">
    <property type="entry name" value="Rho GTPase activation protein"/>
    <property type="match status" value="1"/>
</dbReference>
<feature type="region of interest" description="Disordered" evidence="1">
    <location>
        <begin position="483"/>
        <end position="523"/>
    </location>
</feature>
<dbReference type="EMBL" id="GDRN01083675">
    <property type="protein sequence ID" value="JAI61636.1"/>
    <property type="molecule type" value="Transcribed_RNA"/>
</dbReference>
<dbReference type="InterPro" id="IPR000198">
    <property type="entry name" value="RhoGAP_dom"/>
</dbReference>
<dbReference type="PANTHER" id="PTHR15670">
    <property type="entry name" value="RHO GTPASE ACTIVATING PROTEIN 11A"/>
    <property type="match status" value="1"/>
</dbReference>
<feature type="region of interest" description="Disordered" evidence="1">
    <location>
        <begin position="329"/>
        <end position="406"/>
    </location>
</feature>
<evidence type="ECO:0000313" key="3">
    <source>
        <dbReference type="EMBL" id="JAI61636.1"/>
    </source>
</evidence>
<dbReference type="GO" id="GO:0005096">
    <property type="term" value="F:GTPase activator activity"/>
    <property type="evidence" value="ECO:0007669"/>
    <property type="project" value="TreeGrafter"/>
</dbReference>
<feature type="compositionally biased region" description="Polar residues" evidence="1">
    <location>
        <begin position="338"/>
        <end position="362"/>
    </location>
</feature>
<dbReference type="EMBL" id="GDRN01083674">
    <property type="protein sequence ID" value="JAI61637.1"/>
    <property type="molecule type" value="Transcribed_RNA"/>
</dbReference>
<proteinExistence type="predicted"/>
<evidence type="ECO:0000259" key="2">
    <source>
        <dbReference type="PROSITE" id="PS50238"/>
    </source>
</evidence>
<dbReference type="Pfam" id="PF00620">
    <property type="entry name" value="RhoGAP"/>
    <property type="match status" value="1"/>
</dbReference>
<feature type="compositionally biased region" description="Basic residues" evidence="1">
    <location>
        <begin position="56"/>
        <end position="66"/>
    </location>
</feature>
<reference evidence="3" key="1">
    <citation type="submission" date="2015-09" db="EMBL/GenBank/DDBJ databases">
        <title>Scylla olivacea transcriptome.</title>
        <authorList>
            <person name="Ikhwanuddin M."/>
        </authorList>
    </citation>
    <scope>NUCLEOTIDE SEQUENCE</scope>
</reference>
<evidence type="ECO:0000256" key="1">
    <source>
        <dbReference type="SAM" id="MobiDB-lite"/>
    </source>
</evidence>
<dbReference type="SMART" id="SM00324">
    <property type="entry name" value="RhoGAP"/>
    <property type="match status" value="1"/>
</dbReference>
<dbReference type="SUPFAM" id="SSF48350">
    <property type="entry name" value="GTPase activation domain, GAP"/>
    <property type="match status" value="1"/>
</dbReference>
<organism evidence="3">
    <name type="scientific">Scylla olivacea</name>
    <name type="common">Orange mud crab</name>
    <name type="synonym">Cancer olivacea</name>
    <dbReference type="NCBI Taxonomy" id="85551"/>
    <lineage>
        <taxon>Eukaryota</taxon>
        <taxon>Metazoa</taxon>
        <taxon>Ecdysozoa</taxon>
        <taxon>Arthropoda</taxon>
        <taxon>Crustacea</taxon>
        <taxon>Multicrustacea</taxon>
        <taxon>Malacostraca</taxon>
        <taxon>Eumalacostraca</taxon>
        <taxon>Eucarida</taxon>
        <taxon>Decapoda</taxon>
        <taxon>Pleocyemata</taxon>
        <taxon>Brachyura</taxon>
        <taxon>Eubrachyura</taxon>
        <taxon>Portunoidea</taxon>
        <taxon>Portunidae</taxon>
        <taxon>Portuninae</taxon>
        <taxon>Scylla</taxon>
    </lineage>
</organism>
<dbReference type="PROSITE" id="PS50238">
    <property type="entry name" value="RHOGAP"/>
    <property type="match status" value="1"/>
</dbReference>
<dbReference type="InterPro" id="IPR008936">
    <property type="entry name" value="Rho_GTPase_activation_prot"/>
</dbReference>
<dbReference type="PANTHER" id="PTHR15670:SF4">
    <property type="entry name" value="RHO GTPASE-ACTIVATING PROTEIN 11A"/>
    <property type="match status" value="1"/>
</dbReference>
<feature type="region of interest" description="Disordered" evidence="1">
    <location>
        <begin position="1055"/>
        <end position="1090"/>
    </location>
</feature>
<feature type="compositionally biased region" description="Basic residues" evidence="1">
    <location>
        <begin position="33"/>
        <end position="45"/>
    </location>
</feature>
<sequence length="1090" mass="119479">MEEGQEGVREAVLEELARLGVQDVRNTSEAGGKKSHYGSKFHVSLHHSSTASAKTAKGKPRGKRSPGRSVTSKSPMKVRDERKHTPKSPFSSAKRRAEVRRLNNANKENKVFGQGLSQVPQVCVLLNGGGEQVKVPQLMVDLCNHIRRNITTEGIFRKAGSAHRQNDLKKLLDGGSSLPSSVHVIDCACLLKQYLRCLPEPLLFSEVHARVVASMELESETRVEAMALSILLLPRTHIDTLLYLIDFFSEVVEASDSNKMDARNLAIVLAPNLLPPTLSHPPALRRKSSSFPDSTSEDTMLTKNIEILQLLIENAATVCRMPSYVVETLEPRHRSQSTEDLITSTVQPLSSSNSRQAQQQPLAPNKKKRRSASIHRLMTGFRRVVGQSRPDPASPADDPASLDAYPGVALSPLTSLGNPTPRKRKSADAHNLGIVEFREQAEPSQVSPPTCKKAKLEGDATTATKPSVPSSIPFPYSASSVKRTEGVGRTKTSSEEVLPKSPWTSLHSIMPPSSSRGRRSVDSLYPPTACSPFHPIHSAQSQMAATPSLLVPPSTPLLKRRSFDLPLRSGGVKRTNTCEAGGQATRRRSSSKALNEPDGAESWTPGPRGVPDGAECTLRSQPSTALQALEQQYDDIKSVVRREEEQLEQSAVHHMRAALFPNISTSSQNLSCSEMIQSAYERMKVETEGQLVTPGPSDSLSRRLDRELKIRNRRSGGEHRVIRSPSERRIGTIRRRSKESVQNTAKNLITAEEIGSPAPTPTTFFQTPKMKAALLSTPASTSLRRGRPNSVKSGLPMVVRSSASSSLSPGIQVDNSTPASNTSRMVVVSRRGEDNSTPQERSLKKNKKKQSLESDRKITGIKASPNHYQRHHSAIGRSPSDAMESDPNRREEDLSSSFLEEVMGPMTRRRSSRLSLTSSLPKLKLSPSPQSGQASPEEDWVCAPEYLKAESGECGEGVVGRPSLAALVKQKKVSSTLQLFNNLQPNSPYTSCSSANRQQQRGRASRLTPRLTMTPRDLLKVRVPPSPTPTRIAVVAPLRESRLINIQQEPYKSKTLRGCPSLLPHQDSNNPPKLPPRGAVRPSPVRMQYR</sequence>
<feature type="domain" description="Rho-GAP" evidence="2">
    <location>
        <begin position="114"/>
        <end position="319"/>
    </location>
</feature>
<feature type="region of interest" description="Disordered" evidence="1">
    <location>
        <begin position="19"/>
        <end position="97"/>
    </location>
</feature>
<feature type="compositionally biased region" description="Basic and acidic residues" evidence="1">
    <location>
        <begin position="483"/>
        <end position="498"/>
    </location>
</feature>
<dbReference type="GO" id="GO:0007165">
    <property type="term" value="P:signal transduction"/>
    <property type="evidence" value="ECO:0007669"/>
    <property type="project" value="InterPro"/>
</dbReference>
<feature type="compositionally biased region" description="Low complexity" evidence="1">
    <location>
        <begin position="913"/>
        <end position="928"/>
    </location>
</feature>
<dbReference type="InterPro" id="IPR042869">
    <property type="entry name" value="ARHGAP11A/B"/>
</dbReference>
<dbReference type="AlphaFoldDB" id="A0A0P4WK12"/>
<feature type="compositionally biased region" description="Polar residues" evidence="1">
    <location>
        <begin position="502"/>
        <end position="515"/>
    </location>
</feature>
<name>A0A0P4WK12_SCYOL</name>